<name>A0A3B4BG97_9GOBI</name>
<evidence type="ECO:0000256" key="1">
    <source>
        <dbReference type="ARBA" id="ARBA00004123"/>
    </source>
</evidence>
<evidence type="ECO:0000256" key="3">
    <source>
        <dbReference type="ARBA" id="ARBA00023242"/>
    </source>
</evidence>
<evidence type="ECO:0000256" key="4">
    <source>
        <dbReference type="SAM" id="MobiDB-lite"/>
    </source>
</evidence>
<organism evidence="5 6">
    <name type="scientific">Periophthalmus magnuspinnatus</name>
    <dbReference type="NCBI Taxonomy" id="409849"/>
    <lineage>
        <taxon>Eukaryota</taxon>
        <taxon>Metazoa</taxon>
        <taxon>Chordata</taxon>
        <taxon>Craniata</taxon>
        <taxon>Vertebrata</taxon>
        <taxon>Euteleostomi</taxon>
        <taxon>Actinopterygii</taxon>
        <taxon>Neopterygii</taxon>
        <taxon>Teleostei</taxon>
        <taxon>Neoteleostei</taxon>
        <taxon>Acanthomorphata</taxon>
        <taxon>Gobiaria</taxon>
        <taxon>Gobiiformes</taxon>
        <taxon>Gobioidei</taxon>
        <taxon>Gobiidae</taxon>
        <taxon>Oxudercinae</taxon>
        <taxon>Periophthalmus</taxon>
    </lineage>
</organism>
<evidence type="ECO:0000256" key="2">
    <source>
        <dbReference type="ARBA" id="ARBA00006634"/>
    </source>
</evidence>
<feature type="region of interest" description="Disordered" evidence="4">
    <location>
        <begin position="1"/>
        <end position="37"/>
    </location>
</feature>
<evidence type="ECO:0000313" key="6">
    <source>
        <dbReference type="Proteomes" id="UP000261520"/>
    </source>
</evidence>
<dbReference type="GO" id="GO:0005634">
    <property type="term" value="C:nucleus"/>
    <property type="evidence" value="ECO:0007669"/>
    <property type="project" value="UniProtKB-SubCell"/>
</dbReference>
<keyword evidence="3" id="KW-0539">Nucleus</keyword>
<reference evidence="5" key="2">
    <citation type="submission" date="2025-09" db="UniProtKB">
        <authorList>
            <consortium name="Ensembl"/>
        </authorList>
    </citation>
    <scope>IDENTIFICATION</scope>
</reference>
<dbReference type="InterPro" id="IPR031530">
    <property type="entry name" value="UPF0688"/>
</dbReference>
<keyword evidence="6" id="KW-1185">Reference proteome</keyword>
<evidence type="ECO:0000313" key="5">
    <source>
        <dbReference type="Ensembl" id="ENSPMGP00000027851.1"/>
    </source>
</evidence>
<dbReference type="Pfam" id="PF15772">
    <property type="entry name" value="UPF0688"/>
    <property type="match status" value="1"/>
</dbReference>
<comment type="similarity">
    <text evidence="2">Belongs to the UPF0688 family.</text>
</comment>
<dbReference type="PANTHER" id="PTHR28491:SF1">
    <property type="entry name" value="UPF0688 PROTEIN C1ORF174"/>
    <property type="match status" value="1"/>
</dbReference>
<feature type="region of interest" description="Disordered" evidence="4">
    <location>
        <begin position="97"/>
        <end position="163"/>
    </location>
</feature>
<feature type="compositionally biased region" description="Acidic residues" evidence="4">
    <location>
        <begin position="123"/>
        <end position="134"/>
    </location>
</feature>
<dbReference type="AlphaFoldDB" id="A0A3B4BG97"/>
<protein>
    <submittedName>
        <fullName evidence="5">Uncharacterized protein</fullName>
    </submittedName>
</protein>
<comment type="subcellular location">
    <subcellularLocation>
        <location evidence="1">Nucleus</location>
    </subcellularLocation>
</comment>
<dbReference type="STRING" id="409849.ENSPMGP00000027851"/>
<dbReference type="PANTHER" id="PTHR28491">
    <property type="entry name" value="UPF0688 PROTEIN C1ORF174"/>
    <property type="match status" value="1"/>
</dbReference>
<dbReference type="Ensembl" id="ENSPMGT00000029666.1">
    <property type="protein sequence ID" value="ENSPMGP00000027851.1"/>
    <property type="gene ID" value="ENSPMGG00000022470.1"/>
</dbReference>
<sequence>MFWLMGETGVPGGNPSRHGEKHEKLHTERPGDPGIEPTFLCSASPQPVPHHDKENQQEALCCGERMDYQDYSKLFLDEDSNQILPVEHFFGNMDAVQDFPQRPSAPSTTVSRAQRRRRYFALEDSEEEEEEEEGEVTKRREEGEREEPEQPEQHPEESPSDRH</sequence>
<feature type="compositionally biased region" description="Basic and acidic residues" evidence="4">
    <location>
        <begin position="151"/>
        <end position="163"/>
    </location>
</feature>
<reference evidence="5" key="1">
    <citation type="submission" date="2025-08" db="UniProtKB">
        <authorList>
            <consortium name="Ensembl"/>
        </authorList>
    </citation>
    <scope>IDENTIFICATION</scope>
</reference>
<accession>A0A3B4BG97</accession>
<dbReference type="Proteomes" id="UP000261520">
    <property type="component" value="Unplaced"/>
</dbReference>
<proteinExistence type="inferred from homology"/>
<feature type="compositionally biased region" description="Basic and acidic residues" evidence="4">
    <location>
        <begin position="17"/>
        <end position="31"/>
    </location>
</feature>